<feature type="transmembrane region" description="Helical" evidence="2">
    <location>
        <begin position="117"/>
        <end position="138"/>
    </location>
</feature>
<organism evidence="3 4">
    <name type="scientific">Spizellomyces punctatus (strain DAOM BR117)</name>
    <dbReference type="NCBI Taxonomy" id="645134"/>
    <lineage>
        <taxon>Eukaryota</taxon>
        <taxon>Fungi</taxon>
        <taxon>Fungi incertae sedis</taxon>
        <taxon>Chytridiomycota</taxon>
        <taxon>Chytridiomycota incertae sedis</taxon>
        <taxon>Chytridiomycetes</taxon>
        <taxon>Spizellomycetales</taxon>
        <taxon>Spizellomycetaceae</taxon>
        <taxon>Spizellomyces</taxon>
    </lineage>
</organism>
<evidence type="ECO:0000256" key="2">
    <source>
        <dbReference type="SAM" id="Phobius"/>
    </source>
</evidence>
<feature type="transmembrane region" description="Helical" evidence="2">
    <location>
        <begin position="144"/>
        <end position="165"/>
    </location>
</feature>
<dbReference type="RefSeq" id="XP_016605672.1">
    <property type="nucleotide sequence ID" value="XM_016755280.1"/>
</dbReference>
<sequence length="280" mass="31905">MSDPLLGLALYLHKLAIANVTTSLLLNVLNIVTYISLFETRWTKMSSTIMFQIIGNIVHTVLFYISVFEVNNMNYAWVIFDGIGYIVMANACVWMLRDRYKVFAVSSNYVEKVMIGLGILHLGIITADVMVFGSSFYLPLDWDLVNKVGIFTKLLTFAIEIYIDLNMFHVIRRNASLSKSQINDLLRYIIFIIMLSVGELCYAKLVHFSFDVLSKCPIYAFKTLFVLRLFDNIKKDKLRSKNGTRKDYVSEVSSGREQSVTSAAAGRDRKPSQTQPPQMV</sequence>
<feature type="compositionally biased region" description="Polar residues" evidence="1">
    <location>
        <begin position="251"/>
        <end position="262"/>
    </location>
</feature>
<keyword evidence="2" id="KW-0472">Membrane</keyword>
<feature type="region of interest" description="Disordered" evidence="1">
    <location>
        <begin position="242"/>
        <end position="280"/>
    </location>
</feature>
<feature type="transmembrane region" description="Helical" evidence="2">
    <location>
        <begin position="15"/>
        <end position="37"/>
    </location>
</feature>
<accession>A0A0L0H8X1</accession>
<dbReference type="AlphaFoldDB" id="A0A0L0H8X1"/>
<feature type="transmembrane region" description="Helical" evidence="2">
    <location>
        <begin position="74"/>
        <end position="96"/>
    </location>
</feature>
<gene>
    <name evidence="3" type="ORF">SPPG_07101</name>
</gene>
<dbReference type="EMBL" id="KQ257463">
    <property type="protein sequence ID" value="KNC97632.1"/>
    <property type="molecule type" value="Genomic_DNA"/>
</dbReference>
<dbReference type="InParanoid" id="A0A0L0H8X1"/>
<dbReference type="Proteomes" id="UP000053201">
    <property type="component" value="Unassembled WGS sequence"/>
</dbReference>
<dbReference type="VEuPathDB" id="FungiDB:SPPG_07101"/>
<feature type="transmembrane region" description="Helical" evidence="2">
    <location>
        <begin position="49"/>
        <end position="68"/>
    </location>
</feature>
<evidence type="ECO:0000313" key="4">
    <source>
        <dbReference type="Proteomes" id="UP000053201"/>
    </source>
</evidence>
<keyword evidence="2" id="KW-0812">Transmembrane</keyword>
<dbReference type="GeneID" id="27690347"/>
<protein>
    <submittedName>
        <fullName evidence="3">Uncharacterized protein</fullName>
    </submittedName>
</protein>
<dbReference type="OrthoDB" id="10350462at2759"/>
<reference evidence="3 4" key="1">
    <citation type="submission" date="2009-08" db="EMBL/GenBank/DDBJ databases">
        <title>The Genome Sequence of Spizellomyces punctatus strain DAOM BR117.</title>
        <authorList>
            <consortium name="The Broad Institute Genome Sequencing Platform"/>
            <person name="Russ C."/>
            <person name="Cuomo C."/>
            <person name="Shea T."/>
            <person name="Young S.K."/>
            <person name="Zeng Q."/>
            <person name="Koehrsen M."/>
            <person name="Haas B."/>
            <person name="Borodovsky M."/>
            <person name="Guigo R."/>
            <person name="Alvarado L."/>
            <person name="Berlin A."/>
            <person name="Bochicchio J."/>
            <person name="Borenstein D."/>
            <person name="Chapman S."/>
            <person name="Chen Z."/>
            <person name="Engels R."/>
            <person name="Freedman E."/>
            <person name="Gellesch M."/>
            <person name="Goldberg J."/>
            <person name="Griggs A."/>
            <person name="Gujja S."/>
            <person name="Heiman D."/>
            <person name="Hepburn T."/>
            <person name="Howarth C."/>
            <person name="Jen D."/>
            <person name="Larson L."/>
            <person name="Lewis B."/>
            <person name="Mehta T."/>
            <person name="Park D."/>
            <person name="Pearson M."/>
            <person name="Roberts A."/>
            <person name="Saif S."/>
            <person name="Shenoy N."/>
            <person name="Sisk P."/>
            <person name="Stolte C."/>
            <person name="Sykes S."/>
            <person name="Thomson T."/>
            <person name="Walk T."/>
            <person name="White J."/>
            <person name="Yandava C."/>
            <person name="Burger G."/>
            <person name="Gray M.W."/>
            <person name="Holland P.W.H."/>
            <person name="King N."/>
            <person name="Lang F.B.F."/>
            <person name="Roger A.J."/>
            <person name="Ruiz-Trillo I."/>
            <person name="Lander E."/>
            <person name="Nusbaum C."/>
        </authorList>
    </citation>
    <scope>NUCLEOTIDE SEQUENCE [LARGE SCALE GENOMIC DNA]</scope>
    <source>
        <strain evidence="3 4">DAOM BR117</strain>
    </source>
</reference>
<keyword evidence="4" id="KW-1185">Reference proteome</keyword>
<proteinExistence type="predicted"/>
<evidence type="ECO:0000256" key="1">
    <source>
        <dbReference type="SAM" id="MobiDB-lite"/>
    </source>
</evidence>
<keyword evidence="2" id="KW-1133">Transmembrane helix</keyword>
<name>A0A0L0H8X1_SPIPD</name>
<evidence type="ECO:0000313" key="3">
    <source>
        <dbReference type="EMBL" id="KNC97632.1"/>
    </source>
</evidence>